<organism evidence="1 2">
    <name type="scientific">Aquamicrobium defluvii</name>
    <dbReference type="NCBI Taxonomy" id="69279"/>
    <lineage>
        <taxon>Bacteria</taxon>
        <taxon>Pseudomonadati</taxon>
        <taxon>Pseudomonadota</taxon>
        <taxon>Alphaproteobacteria</taxon>
        <taxon>Hyphomicrobiales</taxon>
        <taxon>Phyllobacteriaceae</taxon>
        <taxon>Aquamicrobium</taxon>
    </lineage>
</organism>
<comment type="caution">
    <text evidence="1">The sequence shown here is derived from an EMBL/GenBank/DDBJ whole genome shotgun (WGS) entry which is preliminary data.</text>
</comment>
<gene>
    <name evidence="1" type="ORF">DES43_108132</name>
</gene>
<proteinExistence type="predicted"/>
<reference evidence="1 2" key="1">
    <citation type="submission" date="2019-03" db="EMBL/GenBank/DDBJ databases">
        <title>Genomic Encyclopedia of Type Strains, Phase IV (KMG-IV): sequencing the most valuable type-strain genomes for metagenomic binning, comparative biology and taxonomic classification.</title>
        <authorList>
            <person name="Goeker M."/>
        </authorList>
    </citation>
    <scope>NUCLEOTIDE SEQUENCE [LARGE SCALE GENOMIC DNA]</scope>
    <source>
        <strain evidence="1 2">DSM 11603</strain>
    </source>
</reference>
<protein>
    <submittedName>
        <fullName evidence="1">Uncharacterized protein</fullName>
    </submittedName>
</protein>
<evidence type="ECO:0000313" key="1">
    <source>
        <dbReference type="EMBL" id="TDR35707.1"/>
    </source>
</evidence>
<sequence>MSLAQLAREVSGMAATYASREPIDIEGFTWIRVFDAEESDIMANFVLENPDAPLLAMYKHLEIQKSLPATIPSNADMLALSVFRHACLAALEFMRCELAELAKPVPQSSGWPGEQALQVTHSPFEATGFTPSR</sequence>
<keyword evidence="2" id="KW-1185">Reference proteome</keyword>
<dbReference type="AlphaFoldDB" id="A0A4V3DKQ5"/>
<name>A0A4V3DKQ5_9HYPH</name>
<dbReference type="RefSeq" id="WP_133674941.1">
    <property type="nucleotide sequence ID" value="NZ_SNZF01000008.1"/>
</dbReference>
<accession>A0A4V3DKQ5</accession>
<dbReference type="EMBL" id="SNZF01000008">
    <property type="protein sequence ID" value="TDR35707.1"/>
    <property type="molecule type" value="Genomic_DNA"/>
</dbReference>
<evidence type="ECO:0000313" key="2">
    <source>
        <dbReference type="Proteomes" id="UP000294958"/>
    </source>
</evidence>
<dbReference type="Proteomes" id="UP000294958">
    <property type="component" value="Unassembled WGS sequence"/>
</dbReference>